<dbReference type="HAMAP" id="MF_00612">
    <property type="entry name" value="UPF0225"/>
    <property type="match status" value="1"/>
</dbReference>
<dbReference type="AlphaFoldDB" id="A0A5B0VIY7"/>
<protein>
    <recommendedName>
        <fullName evidence="2">UPF0225 protein FWJ25_09290</fullName>
    </recommendedName>
</protein>
<evidence type="ECO:0000256" key="1">
    <source>
        <dbReference type="ARBA" id="ARBA00010839"/>
    </source>
</evidence>
<dbReference type="EMBL" id="VTUU01000003">
    <property type="protein sequence ID" value="KAA1174414.1"/>
    <property type="molecule type" value="Genomic_DNA"/>
</dbReference>
<dbReference type="Pfam" id="PF02810">
    <property type="entry name" value="SEC-C"/>
    <property type="match status" value="2"/>
</dbReference>
<reference evidence="4 5" key="1">
    <citation type="submission" date="2019-08" db="EMBL/GenBank/DDBJ databases">
        <title>Marinobacter ZYF650 sp. nov., a marine bacterium isolated from seawater of the Mariana trench.</title>
        <authorList>
            <person name="Ahmad W."/>
        </authorList>
    </citation>
    <scope>NUCLEOTIDE SEQUENCE [LARGE SCALE GENOMIC DNA]</scope>
    <source>
        <strain evidence="4 5">ZYF650</strain>
    </source>
</reference>
<feature type="domain" description="YchJ-like middle NTF2-like" evidence="3">
    <location>
        <begin position="33"/>
        <end position="124"/>
    </location>
</feature>
<dbReference type="InterPro" id="IPR004027">
    <property type="entry name" value="SEC_C_motif"/>
</dbReference>
<gene>
    <name evidence="4" type="ORF">FWJ25_09290</name>
</gene>
<dbReference type="RefSeq" id="WP_149599979.1">
    <property type="nucleotide sequence ID" value="NZ_VTUU01000003.1"/>
</dbReference>
<dbReference type="PANTHER" id="PTHR33747">
    <property type="entry name" value="UPF0225 PROTEIN SCO1677"/>
    <property type="match status" value="1"/>
</dbReference>
<dbReference type="Proteomes" id="UP000323161">
    <property type="component" value="Unassembled WGS sequence"/>
</dbReference>
<sequence length="152" mass="17189">MIPESKHKPCPCGSGRPYRECCEVFHQGKPAPTPEALMRSRYTAFVLKLTHYLRDTWHESTRPAGLDLEGSPDWVALKVMGSGHQGDQGWVHFRAIYRAGDGWGFLEEKSGFCREKDRWYYLSGDTSEGMLKPGRNEPCPCGSGRKYKACCL</sequence>
<comment type="caution">
    <text evidence="4">The sequence shown here is derived from an EMBL/GenBank/DDBJ whole genome shotgun (WGS) entry which is preliminary data.</text>
</comment>
<organism evidence="4 5">
    <name type="scientific">Marinobacter salinexigens</name>
    <dbReference type="NCBI Taxonomy" id="2919747"/>
    <lineage>
        <taxon>Bacteria</taxon>
        <taxon>Pseudomonadati</taxon>
        <taxon>Pseudomonadota</taxon>
        <taxon>Gammaproteobacteria</taxon>
        <taxon>Pseudomonadales</taxon>
        <taxon>Marinobacteraceae</taxon>
        <taxon>Marinobacter</taxon>
    </lineage>
</organism>
<dbReference type="Pfam" id="PF17775">
    <property type="entry name" value="YchJ_M-like"/>
    <property type="match status" value="1"/>
</dbReference>
<proteinExistence type="inferred from homology"/>
<comment type="similarity">
    <text evidence="1 2">Belongs to the UPF0225 family.</text>
</comment>
<dbReference type="InterPro" id="IPR023006">
    <property type="entry name" value="YchJ-like"/>
</dbReference>
<evidence type="ECO:0000313" key="5">
    <source>
        <dbReference type="Proteomes" id="UP000323161"/>
    </source>
</evidence>
<dbReference type="InterPro" id="IPR032710">
    <property type="entry name" value="NTF2-like_dom_sf"/>
</dbReference>
<keyword evidence="5" id="KW-1185">Reference proteome</keyword>
<dbReference type="SUPFAM" id="SSF54427">
    <property type="entry name" value="NTF2-like"/>
    <property type="match status" value="1"/>
</dbReference>
<dbReference type="InterPro" id="IPR048469">
    <property type="entry name" value="YchJ-like_M"/>
</dbReference>
<dbReference type="PANTHER" id="PTHR33747:SF1">
    <property type="entry name" value="ADENYLATE CYCLASE-ASSOCIATED CAP C-TERMINAL DOMAIN-CONTAINING PROTEIN"/>
    <property type="match status" value="1"/>
</dbReference>
<dbReference type="SUPFAM" id="SSF103642">
    <property type="entry name" value="Sec-C motif"/>
    <property type="match status" value="2"/>
</dbReference>
<evidence type="ECO:0000313" key="4">
    <source>
        <dbReference type="EMBL" id="KAA1174414.1"/>
    </source>
</evidence>
<dbReference type="Gene3D" id="3.10.450.50">
    <property type="match status" value="1"/>
</dbReference>
<name>A0A5B0VIY7_9GAMM</name>
<accession>A0A5B0VIY7</accession>
<evidence type="ECO:0000259" key="3">
    <source>
        <dbReference type="Pfam" id="PF17775"/>
    </source>
</evidence>
<evidence type="ECO:0000256" key="2">
    <source>
        <dbReference type="HAMAP-Rule" id="MF_00612"/>
    </source>
</evidence>